<dbReference type="GO" id="GO:0005524">
    <property type="term" value="F:ATP binding"/>
    <property type="evidence" value="ECO:0007669"/>
    <property type="project" value="UniProtKB-UniRule"/>
</dbReference>
<evidence type="ECO:0000256" key="12">
    <source>
        <dbReference type="ARBA" id="ARBA00022777"/>
    </source>
</evidence>
<dbReference type="SMART" id="SM00091">
    <property type="entry name" value="PAS"/>
    <property type="match status" value="2"/>
</dbReference>
<feature type="region of interest" description="Disordered" evidence="20">
    <location>
        <begin position="1"/>
        <end position="52"/>
    </location>
</feature>
<feature type="domain" description="Protein kinase" evidence="21">
    <location>
        <begin position="582"/>
        <end position="865"/>
    </location>
</feature>
<evidence type="ECO:0000256" key="7">
    <source>
        <dbReference type="ARBA" id="ARBA00022630"/>
    </source>
</evidence>
<dbReference type="InterPro" id="IPR008271">
    <property type="entry name" value="Ser/Thr_kinase_AS"/>
</dbReference>
<evidence type="ECO:0000256" key="18">
    <source>
        <dbReference type="ARBA" id="ARBA00058424"/>
    </source>
</evidence>
<dbReference type="GO" id="GO:0004674">
    <property type="term" value="F:protein serine/threonine kinase activity"/>
    <property type="evidence" value="ECO:0007669"/>
    <property type="project" value="UniProtKB-KW"/>
</dbReference>
<evidence type="ECO:0000256" key="15">
    <source>
        <dbReference type="ARBA" id="ARBA00023170"/>
    </source>
</evidence>
<dbReference type="PROSITE" id="PS00107">
    <property type="entry name" value="PROTEIN_KINASE_ATP"/>
    <property type="match status" value="1"/>
</dbReference>
<feature type="binding site" evidence="19">
    <location>
        <position position="611"/>
    </location>
    <ligand>
        <name>ATP</name>
        <dbReference type="ChEBI" id="CHEBI:30616"/>
    </ligand>
</feature>
<dbReference type="PROSITE" id="PS50113">
    <property type="entry name" value="PAC"/>
    <property type="match status" value="2"/>
</dbReference>
<dbReference type="Proteomes" id="UP000251960">
    <property type="component" value="Chromosome 3"/>
</dbReference>
<evidence type="ECO:0000256" key="8">
    <source>
        <dbReference type="ARBA" id="ARBA00022643"/>
    </source>
</evidence>
<evidence type="ECO:0000256" key="17">
    <source>
        <dbReference type="ARBA" id="ARBA00048679"/>
    </source>
</evidence>
<evidence type="ECO:0000256" key="5">
    <source>
        <dbReference type="ARBA" id="ARBA00022543"/>
    </source>
</evidence>
<feature type="domain" description="PAS" evidence="22">
    <location>
        <begin position="392"/>
        <end position="461"/>
    </location>
</feature>
<evidence type="ECO:0000313" key="24">
    <source>
        <dbReference type="EMBL" id="PWZ33965.1"/>
    </source>
</evidence>
<keyword evidence="12" id="KW-0418">Kinase</keyword>
<dbReference type="FunFam" id="3.30.200.20:FF:000133">
    <property type="entry name" value="LOV domain-containing protein"/>
    <property type="match status" value="1"/>
</dbReference>
<evidence type="ECO:0000256" key="19">
    <source>
        <dbReference type="PROSITE-ProRule" id="PRU10141"/>
    </source>
</evidence>
<evidence type="ECO:0000259" key="21">
    <source>
        <dbReference type="PROSITE" id="PS50011"/>
    </source>
</evidence>
<feature type="domain" description="PAS" evidence="22">
    <location>
        <begin position="114"/>
        <end position="187"/>
    </location>
</feature>
<dbReference type="CDD" id="cd00130">
    <property type="entry name" value="PAS"/>
    <property type="match status" value="2"/>
</dbReference>
<evidence type="ECO:0000256" key="4">
    <source>
        <dbReference type="ARBA" id="ARBA00022527"/>
    </source>
</evidence>
<dbReference type="PROSITE" id="PS50011">
    <property type="entry name" value="PROTEIN_KINASE_DOM"/>
    <property type="match status" value="1"/>
</dbReference>
<evidence type="ECO:0000256" key="6">
    <source>
        <dbReference type="ARBA" id="ARBA00022606"/>
    </source>
</evidence>
<feature type="region of interest" description="Disordered" evidence="20">
    <location>
        <begin position="280"/>
        <end position="338"/>
    </location>
</feature>
<dbReference type="Gene3D" id="3.30.200.20">
    <property type="entry name" value="Phosphorylase Kinase, domain 1"/>
    <property type="match status" value="1"/>
</dbReference>
<protein>
    <recommendedName>
        <fullName evidence="3">non-specific serine/threonine protein kinase</fullName>
        <ecNumber evidence="3">2.7.11.1</ecNumber>
    </recommendedName>
</protein>
<comment type="catalytic activity">
    <reaction evidence="17">
        <text>L-seryl-[protein] + ATP = O-phospho-L-seryl-[protein] + ADP + H(+)</text>
        <dbReference type="Rhea" id="RHEA:17989"/>
        <dbReference type="Rhea" id="RHEA-COMP:9863"/>
        <dbReference type="Rhea" id="RHEA-COMP:11604"/>
        <dbReference type="ChEBI" id="CHEBI:15378"/>
        <dbReference type="ChEBI" id="CHEBI:29999"/>
        <dbReference type="ChEBI" id="CHEBI:30616"/>
        <dbReference type="ChEBI" id="CHEBI:83421"/>
        <dbReference type="ChEBI" id="CHEBI:456216"/>
        <dbReference type="EC" id="2.7.11.1"/>
    </reaction>
</comment>
<evidence type="ECO:0000256" key="2">
    <source>
        <dbReference type="ARBA" id="ARBA00009903"/>
    </source>
</evidence>
<dbReference type="PANTHER" id="PTHR45637">
    <property type="entry name" value="FLIPPASE KINASE 1-RELATED"/>
    <property type="match status" value="1"/>
</dbReference>
<keyword evidence="5" id="KW-0600">Photoreceptor protein</keyword>
<dbReference type="InterPro" id="IPR011009">
    <property type="entry name" value="Kinase-like_dom_sf"/>
</dbReference>
<dbReference type="AlphaFoldDB" id="A0A3L6FL71"/>
<comment type="caution">
    <text evidence="24">The sequence shown here is derived from an EMBL/GenBank/DDBJ whole genome shotgun (WGS) entry which is preliminary data.</text>
</comment>
<dbReference type="Pfam" id="PF13426">
    <property type="entry name" value="PAS_9"/>
    <property type="match status" value="2"/>
</dbReference>
<dbReference type="FunFam" id="3.30.450.20:FF:000002">
    <property type="entry name" value="LOV domain-containing protein"/>
    <property type="match status" value="1"/>
</dbReference>
<keyword evidence="7" id="KW-0285">Flavoprotein</keyword>
<dbReference type="FunFam" id="1.10.510.10:FF:000265">
    <property type="entry name" value="Putative LOV domain-containing protein"/>
    <property type="match status" value="1"/>
</dbReference>
<dbReference type="EC" id="2.7.11.1" evidence="3"/>
<dbReference type="SMART" id="SM00220">
    <property type="entry name" value="S_TKc"/>
    <property type="match status" value="1"/>
</dbReference>
<keyword evidence="10" id="KW-0677">Repeat</keyword>
<feature type="compositionally biased region" description="Basic and acidic residues" evidence="20">
    <location>
        <begin position="354"/>
        <end position="365"/>
    </location>
</feature>
<keyword evidence="6" id="KW-0716">Sensory transduction</keyword>
<evidence type="ECO:0000256" key="16">
    <source>
        <dbReference type="ARBA" id="ARBA00047899"/>
    </source>
</evidence>
<keyword evidence="9" id="KW-0808">Transferase</keyword>
<comment type="function">
    <text evidence="18">Protein kinase that acts as a blue light photoreceptor in a signal-transduction pathway for phototropic responses. Regulates a wide range of physiological activities in plants that maximize the efficiency of photosynthesis, such as chloroplast relocations, stomata opening, and leaf expansion.</text>
</comment>
<gene>
    <name evidence="24" type="primary">PHOT1A</name>
    <name evidence="24" type="ORF">Zm00014a_004356</name>
</gene>
<keyword evidence="13 19" id="KW-0067">ATP-binding</keyword>
<dbReference type="CDD" id="cd05574">
    <property type="entry name" value="STKc_phototropin_like"/>
    <property type="match status" value="1"/>
</dbReference>
<reference evidence="24" key="1">
    <citation type="journal article" date="2018" name="Nat. Genet.">
        <title>Extensive intraspecific gene order and gene structural variations between Mo17 and other maize genomes.</title>
        <authorList>
            <person name="Sun S."/>
            <person name="Zhou Y."/>
            <person name="Chen J."/>
            <person name="Shi J."/>
            <person name="Zhao H."/>
            <person name="Zhao H."/>
            <person name="Song W."/>
            <person name="Zhang M."/>
            <person name="Cui Y."/>
            <person name="Dong X."/>
            <person name="Liu H."/>
            <person name="Ma X."/>
            <person name="Jiao Y."/>
            <person name="Wang B."/>
            <person name="Wei X."/>
            <person name="Stein J.C."/>
            <person name="Glaubitz J.C."/>
            <person name="Lu F."/>
            <person name="Yu G."/>
            <person name="Liang C."/>
            <person name="Fengler K."/>
            <person name="Li B."/>
            <person name="Rafalski A."/>
            <person name="Schnable P.S."/>
            <person name="Ware D.H."/>
            <person name="Buckler E.S."/>
            <person name="Lai J."/>
        </authorList>
    </citation>
    <scope>NUCLEOTIDE SEQUENCE [LARGE SCALE GENOMIC DNA]</scope>
    <source>
        <tissue evidence="24">Seedling</tissue>
    </source>
</reference>
<keyword evidence="11 19" id="KW-0547">Nucleotide-binding</keyword>
<dbReference type="InterPro" id="IPR000014">
    <property type="entry name" value="PAS"/>
</dbReference>
<feature type="domain" description="PAC" evidence="23">
    <location>
        <begin position="462"/>
        <end position="516"/>
    </location>
</feature>
<keyword evidence="4" id="KW-0723">Serine/threonine-protein kinase</keyword>
<evidence type="ECO:0000256" key="11">
    <source>
        <dbReference type="ARBA" id="ARBA00022741"/>
    </source>
</evidence>
<feature type="compositionally biased region" description="Basic and acidic residues" evidence="20">
    <location>
        <begin position="1"/>
        <end position="12"/>
    </location>
</feature>
<dbReference type="InterPro" id="IPR035965">
    <property type="entry name" value="PAS-like_dom_sf"/>
</dbReference>
<proteinExistence type="inferred from homology"/>
<comment type="cofactor">
    <cofactor evidence="1">
        <name>FMN</name>
        <dbReference type="ChEBI" id="CHEBI:58210"/>
    </cofactor>
</comment>
<feature type="domain" description="PAC" evidence="23">
    <location>
        <begin position="188"/>
        <end position="242"/>
    </location>
</feature>
<evidence type="ECO:0000256" key="13">
    <source>
        <dbReference type="ARBA" id="ARBA00022840"/>
    </source>
</evidence>
<dbReference type="Pfam" id="PF00069">
    <property type="entry name" value="Pkinase"/>
    <property type="match status" value="1"/>
</dbReference>
<keyword evidence="15" id="KW-0675">Receptor</keyword>
<dbReference type="SUPFAM" id="SSF55785">
    <property type="entry name" value="PYP-like sensor domain (PAS domain)"/>
    <property type="match status" value="2"/>
</dbReference>
<evidence type="ECO:0000259" key="22">
    <source>
        <dbReference type="PROSITE" id="PS50112"/>
    </source>
</evidence>
<organism evidence="24">
    <name type="scientific">Zea mays</name>
    <name type="common">Maize</name>
    <dbReference type="NCBI Taxonomy" id="4577"/>
    <lineage>
        <taxon>Eukaryota</taxon>
        <taxon>Viridiplantae</taxon>
        <taxon>Streptophyta</taxon>
        <taxon>Embryophyta</taxon>
        <taxon>Tracheophyta</taxon>
        <taxon>Spermatophyta</taxon>
        <taxon>Magnoliopsida</taxon>
        <taxon>Liliopsida</taxon>
        <taxon>Poales</taxon>
        <taxon>Poaceae</taxon>
        <taxon>PACMAD clade</taxon>
        <taxon>Panicoideae</taxon>
        <taxon>Andropogonodae</taxon>
        <taxon>Andropogoneae</taxon>
        <taxon>Tripsacinae</taxon>
        <taxon>Zea</taxon>
    </lineage>
</organism>
<evidence type="ECO:0000256" key="14">
    <source>
        <dbReference type="ARBA" id="ARBA00022991"/>
    </source>
</evidence>
<dbReference type="SUPFAM" id="SSF56112">
    <property type="entry name" value="Protein kinase-like (PK-like)"/>
    <property type="match status" value="1"/>
</dbReference>
<comment type="similarity">
    <text evidence="2">Belongs to the protein kinase superfamily. AGC Ser/Thr protein kinase family.</text>
</comment>
<keyword evidence="14" id="KW-0157">Chromophore</keyword>
<dbReference type="InterPro" id="IPR001610">
    <property type="entry name" value="PAC"/>
</dbReference>
<dbReference type="EMBL" id="NCVQ01000004">
    <property type="protein sequence ID" value="PWZ33965.1"/>
    <property type="molecule type" value="Genomic_DNA"/>
</dbReference>
<evidence type="ECO:0000256" key="20">
    <source>
        <dbReference type="SAM" id="MobiDB-lite"/>
    </source>
</evidence>
<evidence type="ECO:0000256" key="9">
    <source>
        <dbReference type="ARBA" id="ARBA00022679"/>
    </source>
</evidence>
<dbReference type="NCBIfam" id="TIGR00229">
    <property type="entry name" value="sensory_box"/>
    <property type="match status" value="2"/>
</dbReference>
<evidence type="ECO:0000259" key="23">
    <source>
        <dbReference type="PROSITE" id="PS50113"/>
    </source>
</evidence>
<evidence type="ECO:0000256" key="3">
    <source>
        <dbReference type="ARBA" id="ARBA00012513"/>
    </source>
</evidence>
<feature type="compositionally biased region" description="Polar residues" evidence="20">
    <location>
        <begin position="86"/>
        <end position="97"/>
    </location>
</feature>
<dbReference type="PROSITE" id="PS50112">
    <property type="entry name" value="PAS"/>
    <property type="match status" value="2"/>
</dbReference>
<dbReference type="GO" id="GO:0009882">
    <property type="term" value="F:blue light photoreceptor activity"/>
    <property type="evidence" value="ECO:0007669"/>
    <property type="project" value="UniProtKB-ARBA"/>
</dbReference>
<dbReference type="PROSITE" id="PS00108">
    <property type="entry name" value="PROTEIN_KINASE_ST"/>
    <property type="match status" value="1"/>
</dbReference>
<feature type="compositionally biased region" description="Low complexity" evidence="20">
    <location>
        <begin position="30"/>
        <end position="47"/>
    </location>
</feature>
<dbReference type="ExpressionAtlas" id="A0A3L6FL71">
    <property type="expression patterns" value="baseline and differential"/>
</dbReference>
<dbReference type="Gene3D" id="3.30.450.20">
    <property type="entry name" value="PAS domain"/>
    <property type="match status" value="2"/>
</dbReference>
<evidence type="ECO:0000256" key="1">
    <source>
        <dbReference type="ARBA" id="ARBA00001917"/>
    </source>
</evidence>
<feature type="region of interest" description="Disordered" evidence="20">
    <location>
        <begin position="354"/>
        <end position="379"/>
    </location>
</feature>
<evidence type="ECO:0000256" key="10">
    <source>
        <dbReference type="ARBA" id="ARBA00022737"/>
    </source>
</evidence>
<dbReference type="FunFam" id="3.30.450.20:FF:000036">
    <property type="entry name" value="Putative LOV domain-containing protein"/>
    <property type="match status" value="1"/>
</dbReference>
<feature type="compositionally biased region" description="Polar residues" evidence="20">
    <location>
        <begin position="315"/>
        <end position="324"/>
    </location>
</feature>
<dbReference type="InterPro" id="IPR000700">
    <property type="entry name" value="PAS-assoc_C"/>
</dbReference>
<name>A0A3L6FL71_MAIZE</name>
<accession>A0A3L6FL71</accession>
<dbReference type="Gene3D" id="1.10.510.10">
    <property type="entry name" value="Transferase(Phosphotransferase) domain 1"/>
    <property type="match status" value="1"/>
</dbReference>
<dbReference type="SMART" id="SM00086">
    <property type="entry name" value="PAC"/>
    <property type="match status" value="2"/>
</dbReference>
<sequence length="906" mass="100951">MAFKGLPRDSRGSLEVFNPDAPVSDRATTSPFLLPPAAASHPSLLAAGDGGDADVGRATQRAAEWGLVLQTDEHTGRPQGVVARPSGSNRTSESGNSIDERAAAAGAGRALPRVSEELRAALSAFQQTFVVSDATRPDHPILYASAGFFNMTGYSSNEVVGRNCRFLQGSGTDPVEISKIRQALAAGSNYCGRILNYKKDGTPFWNLLTVAPIKDEDGRVLKFIGMQVEVSKYTEGNKDTALRPNGLPESLIKYDARQKDHARSSVSELLLALKDPRSLSESRNNTLKRKSQESAGSALVPGKRSSETGSRRNSHSGIRNSLQKISEVPEGGNKTRKSGLRSFMGLIGMGHGNVEKNILKPREDPLLDSDDERPDSFDDDFRKKEMRKGIDLATTLERIEKNFVITDPRLPDNPIIFASDSFLRLTEYCREEILGRNCRFLQGPETDRGTVKKIRDAIDNQTEVTVQLINYTKSGKKFWNLFHLQPMRDQKGDVQYFIGVQLDGTERVREAAAKDGAILVKKTADNIDEAAKELPDANLRPEDLWANHSKPVLPKPHMKDTASWRAIQKVLENGESIDLKHFRPVRPLGSGDTGSVHLVELLGTGEYFAMKAMDKSVMLNRNKVHRATAERQILDMLDHPFLPTLYASFQTKTHICLIVDYCAGGELFMLLDRQPMKVLKEDAVRRQEVLFDIIIHGIIYRDLKPENILLHRDGHISLTDFDLSCLTSCRPQVFLPHDIDKKKKRRKSRSNPIFFAEPMRASNSFVGTEEYIAPEIITGAGHTSAVDWWALGILLYEMLYGYTPFRGKTRQRTFANILHKDIRFPASIQVSLAARQLIYRLLHRDPANRLGSYEGAMEIKQHPFFRGINWALVRAATPPELEAPLQDTLEATLPPPAADAAHTDMF</sequence>
<dbReference type="InterPro" id="IPR000719">
    <property type="entry name" value="Prot_kinase_dom"/>
</dbReference>
<feature type="region of interest" description="Disordered" evidence="20">
    <location>
        <begin position="68"/>
        <end position="104"/>
    </location>
</feature>
<dbReference type="InterPro" id="IPR017441">
    <property type="entry name" value="Protein_kinase_ATP_BS"/>
</dbReference>
<keyword evidence="8" id="KW-0288">FMN</keyword>
<comment type="catalytic activity">
    <reaction evidence="16">
        <text>L-threonyl-[protein] + ATP = O-phospho-L-threonyl-[protein] + ADP + H(+)</text>
        <dbReference type="Rhea" id="RHEA:46608"/>
        <dbReference type="Rhea" id="RHEA-COMP:11060"/>
        <dbReference type="Rhea" id="RHEA-COMP:11605"/>
        <dbReference type="ChEBI" id="CHEBI:15378"/>
        <dbReference type="ChEBI" id="CHEBI:30013"/>
        <dbReference type="ChEBI" id="CHEBI:30616"/>
        <dbReference type="ChEBI" id="CHEBI:61977"/>
        <dbReference type="ChEBI" id="CHEBI:456216"/>
        <dbReference type="EC" id="2.7.11.1"/>
    </reaction>
</comment>